<dbReference type="InterPro" id="IPR019223">
    <property type="entry name" value="DUF2147"/>
</dbReference>
<accession>A0A444VJR4</accession>
<keyword evidence="2" id="KW-0732">Signal</keyword>
<feature type="region of interest" description="Disordered" evidence="1">
    <location>
        <begin position="61"/>
        <end position="82"/>
    </location>
</feature>
<keyword evidence="5" id="KW-1185">Reference proteome</keyword>
<proteinExistence type="predicted"/>
<feature type="signal peptide" evidence="2">
    <location>
        <begin position="1"/>
        <end position="19"/>
    </location>
</feature>
<organism evidence="4 5">
    <name type="scientific">Flagellimonas olearia</name>
    <dbReference type="NCBI Taxonomy" id="552546"/>
    <lineage>
        <taxon>Bacteria</taxon>
        <taxon>Pseudomonadati</taxon>
        <taxon>Bacteroidota</taxon>
        <taxon>Flavobacteriia</taxon>
        <taxon>Flavobacteriales</taxon>
        <taxon>Flavobacteriaceae</taxon>
        <taxon>Flagellimonas</taxon>
    </lineage>
</organism>
<feature type="chain" id="PRO_5019510284" description="DUF2147 domain-containing protein" evidence="2">
    <location>
        <begin position="20"/>
        <end position="144"/>
    </location>
</feature>
<protein>
    <recommendedName>
        <fullName evidence="3">DUF2147 domain-containing protein</fullName>
    </recommendedName>
</protein>
<name>A0A444VJR4_9FLAO</name>
<reference evidence="4 5" key="1">
    <citation type="submission" date="2014-04" db="EMBL/GenBank/DDBJ databases">
        <title>Whole genome of Muricauda olearia.</title>
        <authorList>
            <person name="Zhang X.-H."/>
            <person name="Tang K."/>
        </authorList>
    </citation>
    <scope>NUCLEOTIDE SEQUENCE [LARGE SCALE GENOMIC DNA]</scope>
    <source>
        <strain evidence="4 5">Th120</strain>
    </source>
</reference>
<dbReference type="AlphaFoldDB" id="A0A444VJR4"/>
<dbReference type="RefSeq" id="WP_129654611.1">
    <property type="nucleotide sequence ID" value="NZ_ML142911.1"/>
</dbReference>
<evidence type="ECO:0000256" key="1">
    <source>
        <dbReference type="SAM" id="MobiDB-lite"/>
    </source>
</evidence>
<feature type="compositionally biased region" description="Basic and acidic residues" evidence="1">
    <location>
        <begin position="61"/>
        <end position="81"/>
    </location>
</feature>
<evidence type="ECO:0000313" key="5">
    <source>
        <dbReference type="Proteomes" id="UP000290261"/>
    </source>
</evidence>
<evidence type="ECO:0000313" key="4">
    <source>
        <dbReference type="EMBL" id="RYC51016.1"/>
    </source>
</evidence>
<comment type="caution">
    <text evidence="4">The sequence shown here is derived from an EMBL/GenBank/DDBJ whole genome shotgun (WGS) entry which is preliminary data.</text>
</comment>
<dbReference type="Proteomes" id="UP000290261">
    <property type="component" value="Unassembled WGS sequence"/>
</dbReference>
<dbReference type="PANTHER" id="PTHR36919">
    <property type="entry name" value="BLR1215 PROTEIN"/>
    <property type="match status" value="1"/>
</dbReference>
<dbReference type="Gene3D" id="2.40.128.520">
    <property type="match status" value="1"/>
</dbReference>
<dbReference type="Pfam" id="PF09917">
    <property type="entry name" value="DUF2147"/>
    <property type="match status" value="1"/>
</dbReference>
<dbReference type="EMBL" id="JJMP01000007">
    <property type="protein sequence ID" value="RYC51016.1"/>
    <property type="molecule type" value="Genomic_DNA"/>
</dbReference>
<gene>
    <name evidence="4" type="ORF">DN53_15365</name>
</gene>
<sequence length="144" mass="16448">MKHLFFAVTILLVSANTFAQKFAPEQIIGVWKSEDYKIEFFKDGDSYAAKLLWSKDMFEADGKTSKKDDNNPDESLRDRPRQGITHITGLVYDDGEYLNGKLYSVQDGNTYGFKAELNEVDKLETRGYKGVPMLGKTVHWTRVP</sequence>
<dbReference type="PANTHER" id="PTHR36919:SF2">
    <property type="entry name" value="BLL6627 PROTEIN"/>
    <property type="match status" value="1"/>
</dbReference>
<evidence type="ECO:0000259" key="3">
    <source>
        <dbReference type="Pfam" id="PF09917"/>
    </source>
</evidence>
<evidence type="ECO:0000256" key="2">
    <source>
        <dbReference type="SAM" id="SignalP"/>
    </source>
</evidence>
<feature type="domain" description="DUF2147" evidence="3">
    <location>
        <begin position="29"/>
        <end position="142"/>
    </location>
</feature>